<dbReference type="OrthoDB" id="3133596at2759"/>
<feature type="region of interest" description="Disordered" evidence="1">
    <location>
        <begin position="1"/>
        <end position="23"/>
    </location>
</feature>
<dbReference type="STRING" id="39966.A0A369KD05"/>
<organism evidence="2 3">
    <name type="scientific">Hypsizygus marmoreus</name>
    <name type="common">White beech mushroom</name>
    <name type="synonym">Agaricus marmoreus</name>
    <dbReference type="NCBI Taxonomy" id="39966"/>
    <lineage>
        <taxon>Eukaryota</taxon>
        <taxon>Fungi</taxon>
        <taxon>Dikarya</taxon>
        <taxon>Basidiomycota</taxon>
        <taxon>Agaricomycotina</taxon>
        <taxon>Agaricomycetes</taxon>
        <taxon>Agaricomycetidae</taxon>
        <taxon>Agaricales</taxon>
        <taxon>Tricholomatineae</taxon>
        <taxon>Lyophyllaceae</taxon>
        <taxon>Hypsizygus</taxon>
    </lineage>
</organism>
<dbReference type="InParanoid" id="A0A369KD05"/>
<evidence type="ECO:0000313" key="3">
    <source>
        <dbReference type="Proteomes" id="UP000076154"/>
    </source>
</evidence>
<dbReference type="AlphaFoldDB" id="A0A369KD05"/>
<accession>A0A369KD05</accession>
<feature type="compositionally biased region" description="Low complexity" evidence="1">
    <location>
        <begin position="1"/>
        <end position="16"/>
    </location>
</feature>
<protein>
    <recommendedName>
        <fullName evidence="4">HNH nuclease domain-containing protein</fullName>
    </recommendedName>
</protein>
<keyword evidence="3" id="KW-1185">Reference proteome</keyword>
<dbReference type="EMBL" id="LUEZ02000010">
    <property type="protein sequence ID" value="RDB28816.1"/>
    <property type="molecule type" value="Genomic_DNA"/>
</dbReference>
<sequence length="729" mass="81531">MSTRYESDSDTYSSSSQPMQAPRISRVERNAPSLYVKKRVDLATSALSEDRCLLEETASNIIVEHAYILPRETSRELLSKLEYSWGMKWRTLNVNSRYNILRLGVKFRRLFDDNKWLLLPSQKVVQQYYDSVNSGERICPDTPETDIPHEYTLVAHPDMIDVPILRRNMNIPGSPPPHHAYTILTYPYPELSSLKSHISPHYVICNAAQKLAAGDVALAYPRTARELAAIGSHSDLDELLRMVLFIYQDWKQPVPDPTSFFTEDEQDVVSDTSKHTGRYRVTKPAENEESRRDQGMELARPAVGKRIRTVQATTRLSRRALFQFNEISQVSAQREKKQKLGDIRHWAAEVATSAESAAGADSGEEDQMQVDGVGNFVARPRSPCSPFLVYGLSLVASQAAAHAGMNSLDVEPALGVECNNTIALIPVAVPPRTRSLSAASPPDAGKCGVADNELPDKAKKRIDAALDGLSQDRCLIEEMSPVGGTVEYSHAVAMRTHPDILDRLEFSWKLQHYTLNVDSRYNIFRLGLKFRALFNGNNFLLIPSPDVVDAYYNAIRSQGKNNPKLCRQAGPSMKEEAGIVHLYTLIAHPSMIDIPILRRNGPITASPPPSTAYTIMAYPYHELGLLKSHITPHYIIANAGEKVTNRQYPAAIIDYNETITHLIAQGAPQSLVGILEKIRFIYTIWTAAVSADERFLLSGEKDDGFSDTTEMTPRTRARSRLQITFQPTR</sequence>
<name>A0A369KD05_HYPMA</name>
<evidence type="ECO:0000256" key="1">
    <source>
        <dbReference type="SAM" id="MobiDB-lite"/>
    </source>
</evidence>
<dbReference type="Proteomes" id="UP000076154">
    <property type="component" value="Unassembled WGS sequence"/>
</dbReference>
<evidence type="ECO:0008006" key="4">
    <source>
        <dbReference type="Google" id="ProtNLM"/>
    </source>
</evidence>
<reference evidence="2" key="1">
    <citation type="submission" date="2018-04" db="EMBL/GenBank/DDBJ databases">
        <title>Whole genome sequencing of Hypsizygus marmoreus.</title>
        <authorList>
            <person name="Choi I.-G."/>
            <person name="Min B."/>
            <person name="Kim J.-G."/>
            <person name="Kim S."/>
            <person name="Oh Y.-L."/>
            <person name="Kong W.-S."/>
            <person name="Park H."/>
            <person name="Jeong J."/>
            <person name="Song E.-S."/>
        </authorList>
    </citation>
    <scope>NUCLEOTIDE SEQUENCE [LARGE SCALE GENOMIC DNA]</scope>
    <source>
        <strain evidence="2">51987-8</strain>
    </source>
</reference>
<gene>
    <name evidence="2" type="ORF">Hypma_014797</name>
</gene>
<proteinExistence type="predicted"/>
<evidence type="ECO:0000313" key="2">
    <source>
        <dbReference type="EMBL" id="RDB28816.1"/>
    </source>
</evidence>
<comment type="caution">
    <text evidence="2">The sequence shown here is derived from an EMBL/GenBank/DDBJ whole genome shotgun (WGS) entry which is preliminary data.</text>
</comment>